<evidence type="ECO:0000259" key="2">
    <source>
        <dbReference type="Pfam" id="PF01558"/>
    </source>
</evidence>
<feature type="domain" description="DUF6537" evidence="3">
    <location>
        <begin position="972"/>
        <end position="1175"/>
    </location>
</feature>
<dbReference type="CDD" id="cd07034">
    <property type="entry name" value="TPP_PYR_PFOR_IOR-alpha_like"/>
    <property type="match status" value="1"/>
</dbReference>
<evidence type="ECO:0000313" key="5">
    <source>
        <dbReference type="Proteomes" id="UP000242999"/>
    </source>
</evidence>
<dbReference type="GO" id="GO:0016903">
    <property type="term" value="F:oxidoreductase activity, acting on the aldehyde or oxo group of donors"/>
    <property type="evidence" value="ECO:0007669"/>
    <property type="project" value="InterPro"/>
</dbReference>
<dbReference type="PANTHER" id="PTHR48084">
    <property type="entry name" value="2-OXOGLUTARATE OXIDOREDUCTASE SUBUNIT KORB-RELATED"/>
    <property type="match status" value="1"/>
</dbReference>
<dbReference type="InterPro" id="IPR051457">
    <property type="entry name" value="2-oxoacid:Fd_oxidoreductase"/>
</dbReference>
<dbReference type="Gene3D" id="3.40.50.970">
    <property type="match status" value="1"/>
</dbReference>
<feature type="domain" description="Pyruvate/ketoisovalerate oxidoreductase catalytic" evidence="2">
    <location>
        <begin position="749"/>
        <end position="933"/>
    </location>
</feature>
<gene>
    <name evidence="4" type="ORF">SAMN05421831_101152</name>
</gene>
<keyword evidence="1" id="KW-0560">Oxidoreductase</keyword>
<dbReference type="OrthoDB" id="9803617at2"/>
<evidence type="ECO:0000313" key="4">
    <source>
        <dbReference type="EMBL" id="SEI38456.1"/>
    </source>
</evidence>
<dbReference type="SUPFAM" id="SSF52518">
    <property type="entry name" value="Thiamin diphosphate-binding fold (THDP-binding)"/>
    <property type="match status" value="2"/>
</dbReference>
<dbReference type="NCBIfam" id="NF009589">
    <property type="entry name" value="PRK13030.1"/>
    <property type="match status" value="1"/>
</dbReference>
<dbReference type="STRING" id="64971.SAMN05421831_101152"/>
<accession>A0A1H6Q9D1</accession>
<reference evidence="5" key="1">
    <citation type="submission" date="2016-10" db="EMBL/GenBank/DDBJ databases">
        <authorList>
            <person name="Varghese N."/>
            <person name="Submissions S."/>
        </authorList>
    </citation>
    <scope>NUCLEOTIDE SEQUENCE [LARGE SCALE GENOMIC DNA]</scope>
    <source>
        <strain evidence="5">DSM 7165</strain>
    </source>
</reference>
<name>A0A1H6Q9D1_9GAMM</name>
<dbReference type="SUPFAM" id="SSF53323">
    <property type="entry name" value="Pyruvate-ferredoxin oxidoreductase, PFOR, domain III"/>
    <property type="match status" value="1"/>
</dbReference>
<dbReference type="NCBIfam" id="NF009588">
    <property type="entry name" value="PRK13029.1"/>
    <property type="match status" value="1"/>
</dbReference>
<dbReference type="EMBL" id="FNYH01000001">
    <property type="protein sequence ID" value="SEI38456.1"/>
    <property type="molecule type" value="Genomic_DNA"/>
</dbReference>
<dbReference type="Pfam" id="PF01558">
    <property type="entry name" value="POR"/>
    <property type="match status" value="1"/>
</dbReference>
<evidence type="ECO:0000256" key="1">
    <source>
        <dbReference type="ARBA" id="ARBA00023002"/>
    </source>
</evidence>
<evidence type="ECO:0000259" key="3">
    <source>
        <dbReference type="Pfam" id="PF20169"/>
    </source>
</evidence>
<keyword evidence="4" id="KW-0670">Pyruvate</keyword>
<dbReference type="InterPro" id="IPR029061">
    <property type="entry name" value="THDP-binding"/>
</dbReference>
<dbReference type="InterPro" id="IPR019752">
    <property type="entry name" value="Pyrv/ketoisovalerate_OxRed_cat"/>
</dbReference>
<organism evidence="4 5">
    <name type="scientific">Allopseudospirillum japonicum</name>
    <dbReference type="NCBI Taxonomy" id="64971"/>
    <lineage>
        <taxon>Bacteria</taxon>
        <taxon>Pseudomonadati</taxon>
        <taxon>Pseudomonadota</taxon>
        <taxon>Gammaproteobacteria</taxon>
        <taxon>Oceanospirillales</taxon>
        <taxon>Oceanospirillaceae</taxon>
        <taxon>Allopseudospirillum</taxon>
    </lineage>
</organism>
<sequence length="1204" mass="133392">MSSNVHIFDPQTNTIDQAERRQTSAAADLSLLDKYRAQQGRVLLSGVQALVRLPLMQAASDKAQGIETAGFISGYRGSPLGALDKHLWQCKDLLEEAHIHFQLGLNEDLGATSVWGSQQVNLFEKAKYAGVFGLWYGKGPGVDRCGDVFKHANAAGTSAWGGVLAVAGDDHACKSSSLPHQSEFAFMDAMMPVLNPAGIQEILDYGLYGWALSRYSGCWVGLKAIAEQMDASASVSLDTSRVKIRLPTDFVMPEGGLNIRWPDPPIQQEARLHHHKLAAAQAFVRANQLDKTVLTNPDAWLGIVTTGKSWLDLRQAMADLHLDEAHLRSLGVRIYKVAMSWPLEPEGIKTFAQGLRELWVIEEKRPLLEPQIKDILYGLARRPKITGKYDAQGNRQLDSTLELTPVDISRVLAKYLQGRHQDKQIKARLQLLEQETERLKALNTLAHVERTPHFCSGCPHNTSTRVPEGSRAVAGIGCHYMVNWMDRQTATFTHMGGEGVTWIGQAPFTEETHIFQNLGDGTYYHSGSLAIRAAVAAQVNITFKLLYNDAVAMTGGQPVDGPLDVPSLIRQVIAEGVRQVVVVAEDVAAMHALDLPAQVPVYERTELDQVQQDLRQQTGVSVLVYVQTCAAEKRRRRKNGRLAEPSKRFFINEAVCDACGDCSVQSNCLSIIPKPSLFGRKRQIDQSSCNKDYTCAQGFCPSFVSVEVAETRVGNKTQLKIPLDSIPDLPAPHLPLDQEVWRVLVTGVGGTGIVTASALLGMAAHLEQKGVTTLDQTGLAQKFGAVMSHIQIATHQGQLSAPRIALADADVLIGVDQVVASSDEALSRLDVHTSRSVINTQVVMTADFTRQRDASFPAKSMQARIQAASAQYQALNFTQWAQKLLGESTYVNVLMLGYAYQLGCLPVQASSLETAIRINQVDVDLNLAAFYYGRWLAFDPQGLSKLCKQLPVKQPLEAPATLVLDPQTAPLADLVDEYARYLTDYQDAAYAQAYVKAIQAVQDQEAQWPFVSRYTSTPYALTRALAISYVHLLAVKDEYEVARLYSAPAFWQQLAAEFPDYKRVRVHLALPGLRHISTKGVPTKGNFGAWMFKLFPLLAKAKTLRGTPWDVFAYTEEGRQHQHWRHLFEQDMQRLLHETQANNYQYALALAAWPQEVRGFGHVRLQAYQQVSEKRAALWRAFERPQADWVQTGHKLVEVIQRAS</sequence>
<dbReference type="InterPro" id="IPR002880">
    <property type="entry name" value="Pyrv_Fd/Flavodoxin_OxRdtase_N"/>
</dbReference>
<proteinExistence type="predicted"/>
<keyword evidence="5" id="KW-1185">Reference proteome</keyword>
<protein>
    <submittedName>
        <fullName evidence="4">Indolepyruvate ferredoxin oxidoreductase</fullName>
    </submittedName>
</protein>
<dbReference type="AlphaFoldDB" id="A0A1H6Q9D1"/>
<dbReference type="InterPro" id="IPR002869">
    <property type="entry name" value="Pyrv_flavodox_OxRed_cen"/>
</dbReference>
<dbReference type="RefSeq" id="WP_093307872.1">
    <property type="nucleotide sequence ID" value="NZ_FNYH01000001.1"/>
</dbReference>
<dbReference type="InterPro" id="IPR046667">
    <property type="entry name" value="DUF6537"/>
</dbReference>
<dbReference type="PANTHER" id="PTHR48084:SF3">
    <property type="entry name" value="SUBUNIT OF PYRUVATE:FLAVODOXIN OXIDOREDUCTASE"/>
    <property type="match status" value="1"/>
</dbReference>
<dbReference type="Pfam" id="PF20169">
    <property type="entry name" value="DUF6537"/>
    <property type="match status" value="1"/>
</dbReference>
<dbReference type="Proteomes" id="UP000242999">
    <property type="component" value="Unassembled WGS sequence"/>
</dbReference>
<dbReference type="Gene3D" id="3.40.920.10">
    <property type="entry name" value="Pyruvate-ferredoxin oxidoreductase, PFOR, domain III"/>
    <property type="match status" value="1"/>
</dbReference>